<evidence type="ECO:0000256" key="1">
    <source>
        <dbReference type="ARBA" id="ARBA00023157"/>
    </source>
</evidence>
<reference evidence="3" key="1">
    <citation type="submission" date="2025-08" db="UniProtKB">
        <authorList>
            <consortium name="Ensembl"/>
        </authorList>
    </citation>
    <scope>IDENTIFICATION</scope>
</reference>
<dbReference type="AlphaFoldDB" id="A0A8C1IBL0"/>
<accession>A0A8C1IBL0</accession>
<evidence type="ECO:0000256" key="2">
    <source>
        <dbReference type="SAM" id="SignalP"/>
    </source>
</evidence>
<dbReference type="GO" id="GO:0005794">
    <property type="term" value="C:Golgi apparatus"/>
    <property type="evidence" value="ECO:0007669"/>
    <property type="project" value="TreeGrafter"/>
</dbReference>
<keyword evidence="2" id="KW-0732">Signal</keyword>
<keyword evidence="4" id="KW-1185">Reference proteome</keyword>
<evidence type="ECO:0000313" key="3">
    <source>
        <dbReference type="Ensembl" id="ENSCCRP00010013777.1"/>
    </source>
</evidence>
<proteinExistence type="predicted"/>
<dbReference type="PANTHER" id="PTHR11675:SF50">
    <property type="entry name" value="POLYPEPTIDE N-ACETYLGALACTOSAMINYLTRANSFERASE 8-RELATED"/>
    <property type="match status" value="1"/>
</dbReference>
<dbReference type="PANTHER" id="PTHR11675">
    <property type="entry name" value="N-ACETYLGALACTOSAMINYLTRANSFERASE"/>
    <property type="match status" value="1"/>
</dbReference>
<dbReference type="SUPFAM" id="SSF53448">
    <property type="entry name" value="Nucleotide-diphospho-sugar transferases"/>
    <property type="match status" value="1"/>
</dbReference>
<feature type="chain" id="PRO_5034012679" description="Ricin B lectin domain-containing protein" evidence="2">
    <location>
        <begin position="17"/>
        <end position="322"/>
    </location>
</feature>
<organism evidence="3 4">
    <name type="scientific">Cyprinus carpio</name>
    <name type="common">Common carp</name>
    <dbReference type="NCBI Taxonomy" id="7962"/>
    <lineage>
        <taxon>Eukaryota</taxon>
        <taxon>Metazoa</taxon>
        <taxon>Chordata</taxon>
        <taxon>Craniata</taxon>
        <taxon>Vertebrata</taxon>
        <taxon>Euteleostomi</taxon>
        <taxon>Actinopterygii</taxon>
        <taxon>Neopterygii</taxon>
        <taxon>Teleostei</taxon>
        <taxon>Ostariophysi</taxon>
        <taxon>Cypriniformes</taxon>
        <taxon>Cyprinidae</taxon>
        <taxon>Cyprininae</taxon>
        <taxon>Cyprinus</taxon>
    </lineage>
</organism>
<feature type="signal peptide" evidence="2">
    <location>
        <begin position="1"/>
        <end position="16"/>
    </location>
</feature>
<dbReference type="Gene3D" id="2.80.10.50">
    <property type="match status" value="1"/>
</dbReference>
<evidence type="ECO:0008006" key="5">
    <source>
        <dbReference type="Google" id="ProtNLM"/>
    </source>
</evidence>
<dbReference type="SUPFAM" id="SSF50370">
    <property type="entry name" value="Ricin B-like lectins"/>
    <property type="match status" value="1"/>
</dbReference>
<dbReference type="Proteomes" id="UP000694427">
    <property type="component" value="Unplaced"/>
</dbReference>
<dbReference type="InterPro" id="IPR035992">
    <property type="entry name" value="Ricin_B-like_lectins"/>
</dbReference>
<dbReference type="Ensembl" id="ENSCCRT00010015039.1">
    <property type="protein sequence ID" value="ENSCCRP00010013777.1"/>
    <property type="gene ID" value="ENSCCRG00010005944.1"/>
</dbReference>
<dbReference type="InterPro" id="IPR029044">
    <property type="entry name" value="Nucleotide-diphossugar_trans"/>
</dbReference>
<dbReference type="FunFam" id="3.90.550.10:FF:000192">
    <property type="entry name" value="Polypeptide N-acetylgalactosaminyltransferase 9"/>
    <property type="match status" value="1"/>
</dbReference>
<keyword evidence="1" id="KW-1015">Disulfide bond</keyword>
<protein>
    <recommendedName>
        <fullName evidence="5">Ricin B lectin domain-containing protein</fullName>
    </recommendedName>
</protein>
<dbReference type="GO" id="GO:0006493">
    <property type="term" value="P:protein O-linked glycosylation"/>
    <property type="evidence" value="ECO:0007669"/>
    <property type="project" value="TreeGrafter"/>
</dbReference>
<sequence>MALILHSVDFFFHVLAQVWLCGGSVEIIPCSKIAHIERGHKPYVTDLNNVMMRNALRVAEVWMDEYKINVNIAWGLPIQKHGVDIGDVSERKKLRERLKCKPFKWYLENVYPQLNPMNDLIGYGVLINDLQISLCLDKGPLEENTPILYPCHFTGTQVPFPSLPFPSLPFPSLPFPSLPFPSLPFPSLPFPSLPFPSLPFPSLHFQIIFGEYLTLQFLITQIFHYTARGEIFAHPLQSLKNNRNRCLIDPGSGRFPELSWCSDTEKPKHMYWDFKQGQAIQNRETKRCLEISADQTGKYEENVFLQDCRNQHWKIQNVIQDL</sequence>
<dbReference type="GO" id="GO:0004653">
    <property type="term" value="F:polypeptide N-acetylgalactosaminyltransferase activity"/>
    <property type="evidence" value="ECO:0007669"/>
    <property type="project" value="TreeGrafter"/>
</dbReference>
<name>A0A8C1IBL0_CYPCA</name>
<reference evidence="3" key="2">
    <citation type="submission" date="2025-09" db="UniProtKB">
        <authorList>
            <consortium name="Ensembl"/>
        </authorList>
    </citation>
    <scope>IDENTIFICATION</scope>
</reference>
<evidence type="ECO:0000313" key="4">
    <source>
        <dbReference type="Proteomes" id="UP000694427"/>
    </source>
</evidence>
<dbReference type="Gene3D" id="3.90.550.10">
    <property type="entry name" value="Spore Coat Polysaccharide Biosynthesis Protein SpsA, Chain A"/>
    <property type="match status" value="1"/>
</dbReference>